<protein>
    <submittedName>
        <fullName evidence="2">Uncharacterized protein</fullName>
    </submittedName>
</protein>
<keyword evidence="1" id="KW-0732">Signal</keyword>
<evidence type="ECO:0000313" key="3">
    <source>
        <dbReference type="Proteomes" id="UP000694413"/>
    </source>
</evidence>
<dbReference type="AlphaFoldDB" id="A0A8D2QBM6"/>
<reference evidence="2" key="1">
    <citation type="submission" date="2025-08" db="UniProtKB">
        <authorList>
            <consortium name="Ensembl"/>
        </authorList>
    </citation>
    <scope>IDENTIFICATION</scope>
</reference>
<keyword evidence="3" id="KW-1185">Reference proteome</keyword>
<accession>A0A8D2QBM6</accession>
<feature type="chain" id="PRO_5034850039" evidence="1">
    <location>
        <begin position="27"/>
        <end position="110"/>
    </location>
</feature>
<dbReference type="Ensembl" id="ENSZALT00000007181.1">
    <property type="protein sequence ID" value="ENSZALP00000004783.1"/>
    <property type="gene ID" value="ENSZALG00000004467.1"/>
</dbReference>
<proteinExistence type="predicted"/>
<reference evidence="2" key="2">
    <citation type="submission" date="2025-09" db="UniProtKB">
        <authorList>
            <consortium name="Ensembl"/>
        </authorList>
    </citation>
    <scope>IDENTIFICATION</scope>
</reference>
<name>A0A8D2QBM6_ZONAL</name>
<organism evidence="2 3">
    <name type="scientific">Zonotrichia albicollis</name>
    <name type="common">White-throated sparrow</name>
    <name type="synonym">Fringilla albicollis</name>
    <dbReference type="NCBI Taxonomy" id="44394"/>
    <lineage>
        <taxon>Eukaryota</taxon>
        <taxon>Metazoa</taxon>
        <taxon>Chordata</taxon>
        <taxon>Craniata</taxon>
        <taxon>Vertebrata</taxon>
        <taxon>Euteleostomi</taxon>
        <taxon>Archelosauria</taxon>
        <taxon>Archosauria</taxon>
        <taxon>Dinosauria</taxon>
        <taxon>Saurischia</taxon>
        <taxon>Theropoda</taxon>
        <taxon>Coelurosauria</taxon>
        <taxon>Aves</taxon>
        <taxon>Neognathae</taxon>
        <taxon>Neoaves</taxon>
        <taxon>Telluraves</taxon>
        <taxon>Australaves</taxon>
        <taxon>Passeriformes</taxon>
        <taxon>Passerellidae</taxon>
        <taxon>Zonotrichia</taxon>
    </lineage>
</organism>
<dbReference type="Proteomes" id="UP000694413">
    <property type="component" value="Unassembled WGS sequence"/>
</dbReference>
<sequence length="110" mass="11850">VGTQYLPVPVLAWCLLHATSAGGASGDNGLGPRRQAWPQGEQSVGSLHETQGWVHPLLSTIPPWGQAGGSVTTCHWLQACPSRWVLWWGQHCLSPPHAPRLMEVTLGCPK</sequence>
<feature type="signal peptide" evidence="1">
    <location>
        <begin position="1"/>
        <end position="26"/>
    </location>
</feature>
<evidence type="ECO:0000313" key="2">
    <source>
        <dbReference type="Ensembl" id="ENSZALP00000004783.1"/>
    </source>
</evidence>
<evidence type="ECO:0000256" key="1">
    <source>
        <dbReference type="SAM" id="SignalP"/>
    </source>
</evidence>